<evidence type="ECO:0000313" key="3">
    <source>
        <dbReference type="EMBL" id="MCK2035267.1"/>
    </source>
</evidence>
<feature type="compositionally biased region" description="Low complexity" evidence="1">
    <location>
        <begin position="101"/>
        <end position="113"/>
    </location>
</feature>
<keyword evidence="4" id="KW-1185">Reference proteome</keyword>
<dbReference type="RefSeq" id="WP_247628698.1">
    <property type="nucleotide sequence ID" value="NZ_JAHWXN010000001.1"/>
</dbReference>
<feature type="region of interest" description="Disordered" evidence="1">
    <location>
        <begin position="93"/>
        <end position="113"/>
    </location>
</feature>
<organism evidence="3 4">
    <name type="scientific">Microbacterium croceum</name>
    <dbReference type="NCBI Taxonomy" id="2851645"/>
    <lineage>
        <taxon>Bacteria</taxon>
        <taxon>Bacillati</taxon>
        <taxon>Actinomycetota</taxon>
        <taxon>Actinomycetes</taxon>
        <taxon>Micrococcales</taxon>
        <taxon>Microbacteriaceae</taxon>
        <taxon>Microbacterium</taxon>
    </lineage>
</organism>
<sequence>MLINTVAVLLAVSAGLMFGARTTGPHRWMLTLAPLLVVAAAFIGAIALGPTADWAGPIFGIVCATTSVLASAAVRRDEPAFRGEPYWRQVLMDPSGRYPAGGTQQNETGTTGR</sequence>
<gene>
    <name evidence="3" type="ORF">KZC51_03880</name>
</gene>
<feature type="transmembrane region" description="Helical" evidence="2">
    <location>
        <begin position="54"/>
        <end position="74"/>
    </location>
</feature>
<evidence type="ECO:0008006" key="5">
    <source>
        <dbReference type="Google" id="ProtNLM"/>
    </source>
</evidence>
<reference evidence="3 4" key="1">
    <citation type="submission" date="2021-06" db="EMBL/GenBank/DDBJ databases">
        <title>Genome-based taxonomic framework of Microbacterium strains isolated from marine environment, the description of four new species and reclassification of four preexisting species.</title>
        <authorList>
            <person name="Lee S.D."/>
            <person name="Kim S.-M."/>
            <person name="Byeon Y.-S."/>
            <person name="Yang H.L."/>
            <person name="Kim I.S."/>
        </authorList>
    </citation>
    <scope>NUCLEOTIDE SEQUENCE [LARGE SCALE GENOMIC DNA]</scope>
    <source>
        <strain evidence="3 4">SSW1-49</strain>
    </source>
</reference>
<feature type="transmembrane region" description="Helical" evidence="2">
    <location>
        <begin position="30"/>
        <end position="48"/>
    </location>
</feature>
<keyword evidence="2" id="KW-0472">Membrane</keyword>
<protein>
    <recommendedName>
        <fullName evidence="5">Amino acid transporter</fullName>
    </recommendedName>
</protein>
<keyword evidence="2" id="KW-0812">Transmembrane</keyword>
<proteinExistence type="predicted"/>
<name>A0ABT0FC20_9MICO</name>
<comment type="caution">
    <text evidence="3">The sequence shown here is derived from an EMBL/GenBank/DDBJ whole genome shotgun (WGS) entry which is preliminary data.</text>
</comment>
<evidence type="ECO:0000256" key="1">
    <source>
        <dbReference type="SAM" id="MobiDB-lite"/>
    </source>
</evidence>
<feature type="transmembrane region" description="Helical" evidence="2">
    <location>
        <begin position="6"/>
        <end position="23"/>
    </location>
</feature>
<dbReference type="Proteomes" id="UP001300096">
    <property type="component" value="Unassembled WGS sequence"/>
</dbReference>
<evidence type="ECO:0000256" key="2">
    <source>
        <dbReference type="SAM" id="Phobius"/>
    </source>
</evidence>
<keyword evidence="2" id="KW-1133">Transmembrane helix</keyword>
<evidence type="ECO:0000313" key="4">
    <source>
        <dbReference type="Proteomes" id="UP001300096"/>
    </source>
</evidence>
<accession>A0ABT0FC20</accession>
<dbReference type="EMBL" id="JAHWXN010000001">
    <property type="protein sequence ID" value="MCK2035267.1"/>
    <property type="molecule type" value="Genomic_DNA"/>
</dbReference>